<name>A0A9P1FQE1_9DINO</name>
<feature type="region of interest" description="Disordered" evidence="1">
    <location>
        <begin position="524"/>
        <end position="572"/>
    </location>
</feature>
<dbReference type="EMBL" id="CAMXCT010001013">
    <property type="protein sequence ID" value="CAI3985714.1"/>
    <property type="molecule type" value="Genomic_DNA"/>
</dbReference>
<evidence type="ECO:0000313" key="3">
    <source>
        <dbReference type="EMBL" id="CAL1139089.1"/>
    </source>
</evidence>
<reference evidence="3" key="2">
    <citation type="submission" date="2024-04" db="EMBL/GenBank/DDBJ databases">
        <authorList>
            <person name="Chen Y."/>
            <person name="Shah S."/>
            <person name="Dougan E. K."/>
            <person name="Thang M."/>
            <person name="Chan C."/>
        </authorList>
    </citation>
    <scope>NUCLEOTIDE SEQUENCE [LARGE SCALE GENOMIC DNA]</scope>
</reference>
<protein>
    <submittedName>
        <fullName evidence="2">Uncharacterized protein</fullName>
    </submittedName>
</protein>
<reference evidence="2" key="1">
    <citation type="submission" date="2022-10" db="EMBL/GenBank/DDBJ databases">
        <authorList>
            <person name="Chen Y."/>
            <person name="Dougan E. K."/>
            <person name="Chan C."/>
            <person name="Rhodes N."/>
            <person name="Thang M."/>
        </authorList>
    </citation>
    <scope>NUCLEOTIDE SEQUENCE</scope>
</reference>
<dbReference type="OrthoDB" id="409626at2759"/>
<evidence type="ECO:0000313" key="2">
    <source>
        <dbReference type="EMBL" id="CAI3985714.1"/>
    </source>
</evidence>
<feature type="compositionally biased region" description="Pro residues" evidence="1">
    <location>
        <begin position="530"/>
        <end position="542"/>
    </location>
</feature>
<dbReference type="EMBL" id="CAMXCT030001013">
    <property type="protein sequence ID" value="CAL4773026.1"/>
    <property type="molecule type" value="Genomic_DNA"/>
</dbReference>
<keyword evidence="4" id="KW-1185">Reference proteome</keyword>
<gene>
    <name evidence="2" type="ORF">C1SCF055_LOCUS13135</name>
</gene>
<evidence type="ECO:0000256" key="1">
    <source>
        <dbReference type="SAM" id="MobiDB-lite"/>
    </source>
</evidence>
<accession>A0A9P1FQE1</accession>
<comment type="caution">
    <text evidence="2">The sequence shown here is derived from an EMBL/GenBank/DDBJ whole genome shotgun (WGS) entry which is preliminary data.</text>
</comment>
<dbReference type="AlphaFoldDB" id="A0A9P1FQE1"/>
<feature type="region of interest" description="Disordered" evidence="1">
    <location>
        <begin position="144"/>
        <end position="227"/>
    </location>
</feature>
<proteinExistence type="predicted"/>
<evidence type="ECO:0000313" key="4">
    <source>
        <dbReference type="Proteomes" id="UP001152797"/>
    </source>
</evidence>
<organism evidence="2">
    <name type="scientific">Cladocopium goreaui</name>
    <dbReference type="NCBI Taxonomy" id="2562237"/>
    <lineage>
        <taxon>Eukaryota</taxon>
        <taxon>Sar</taxon>
        <taxon>Alveolata</taxon>
        <taxon>Dinophyceae</taxon>
        <taxon>Suessiales</taxon>
        <taxon>Symbiodiniaceae</taxon>
        <taxon>Cladocopium</taxon>
    </lineage>
</organism>
<sequence>MVTRSISSTSLAHGASLLATNCVGEIDHMMDIDAEIAAAEAKIRSLQEALAGAEPAGTTDELPDPPQPGDLLLAEGRGPQSGMVAGNMVKAPEGLTPKGTKSLSQESLRAMPTVRYGKADSVEEILSTPKGPGVDENGELFQDAQSRHSSPGYSPSCAEGDFAPPPWDTEIDDDAESLAMGAKPHKPKITPGNSVVTPSPKGPKPENQHSVPKTTEKKDSKKKKDTNKYDKYYHQIRRYVTPRENGRMLASKETVALFKTEDGRKRLREMLMKEGTVEAMDVKITKMHKRTVDESKLGGWYTKAWLVANRSWSKTMCDNAWQWAKAHNKWRRNPIHKEEECKLVIDDEFKWNDHHEHGTEQSGQFQMEDPDGTLLEDDPVPEGLAGLVPDVDAGKQEETQCVPQESHGSFKLVFPTLQQNVSVIGVLPTFLDTLSRKIEAAEREKEKQEQRGFDRAMQYGKTIGDSITSMNKLYDQLTALQGEAYTCKDGSGEYKAKVDEISGKMREITKNDIALNNVVIRAKNLKAPPKKPPVVPLRPNRPSPADAVPKAKGKAKARPKRKAAARKNTPPS</sequence>
<dbReference type="EMBL" id="CAMXCT020001013">
    <property type="protein sequence ID" value="CAL1139089.1"/>
    <property type="molecule type" value="Genomic_DNA"/>
</dbReference>
<feature type="compositionally biased region" description="Polar residues" evidence="1">
    <location>
        <begin position="144"/>
        <end position="153"/>
    </location>
</feature>
<feature type="compositionally biased region" description="Basic residues" evidence="1">
    <location>
        <begin position="551"/>
        <end position="565"/>
    </location>
</feature>
<dbReference type="Proteomes" id="UP001152797">
    <property type="component" value="Unassembled WGS sequence"/>
</dbReference>